<keyword evidence="4" id="KW-1185">Reference proteome</keyword>
<dbReference type="InterPro" id="IPR011460">
    <property type="entry name" value="Lcl_C"/>
</dbReference>
<dbReference type="PANTHER" id="PTHR35812:SF1">
    <property type="entry name" value="LIPOPROTEIN"/>
    <property type="match status" value="1"/>
</dbReference>
<dbReference type="STRING" id="398767.Glov_2076"/>
<proteinExistence type="predicted"/>
<dbReference type="Proteomes" id="UP000002420">
    <property type="component" value="Chromosome"/>
</dbReference>
<keyword evidence="1" id="KW-0732">Signal</keyword>
<dbReference type="eggNOG" id="COG0515">
    <property type="taxonomic scope" value="Bacteria"/>
</dbReference>
<reference evidence="3 4" key="1">
    <citation type="submission" date="2008-05" db="EMBL/GenBank/DDBJ databases">
        <title>Complete sequence of chromosome of Geobacter lovleyi SZ.</title>
        <authorList>
            <consortium name="US DOE Joint Genome Institute"/>
            <person name="Lucas S."/>
            <person name="Copeland A."/>
            <person name="Lapidus A."/>
            <person name="Glavina del Rio T."/>
            <person name="Dalin E."/>
            <person name="Tice H."/>
            <person name="Bruce D."/>
            <person name="Goodwin L."/>
            <person name="Pitluck S."/>
            <person name="Chertkov O."/>
            <person name="Meincke L."/>
            <person name="Brettin T."/>
            <person name="Detter J.C."/>
            <person name="Han C."/>
            <person name="Tapia R."/>
            <person name="Kuske C.R."/>
            <person name="Schmutz J."/>
            <person name="Larimer F."/>
            <person name="Land M."/>
            <person name="Hauser L."/>
            <person name="Kyrpides N."/>
            <person name="Mikhailova N."/>
            <person name="Sung Y."/>
            <person name="Fletcher K.E."/>
            <person name="Ritalahti K.M."/>
            <person name="Loeffler F.E."/>
            <person name="Richardson P."/>
        </authorList>
    </citation>
    <scope>NUCLEOTIDE SEQUENCE [LARGE SCALE GENOMIC DNA]</scope>
    <source>
        <strain evidence="4">ATCC BAA-1151 / DSM 17278 / SZ</strain>
    </source>
</reference>
<evidence type="ECO:0000259" key="2">
    <source>
        <dbReference type="Pfam" id="PF07603"/>
    </source>
</evidence>
<protein>
    <recommendedName>
        <fullName evidence="2">Lcl C-terminal domain-containing protein</fullName>
    </recommendedName>
</protein>
<sequence length="317" mass="32419">MKKKQQYFVHGLCVAATLLLAACGGSSSATTTTTTSTVSAVTPASTATIGTAVSITVTGANLPLTAVFTLQDGTCDSPTVNSATTITQSCTPGGSAGTKTITVLTASGGTVIDASQTITVAAAFVASLPDTGITDQQCYQAGSDTLISCSSAGAIALNDQQDGMITPGTSGMSYSAVGAYPLTSCVQDNKTGLIWEGKTDDGGLRDKDNTYTNYGDSRAGDASAYVTAVNATSLCGYTDWRLPTADELQMIVDYSIAYPAPTINSTWFPNTVGSAYWSASPYAGYSDYAWVVHFSFGGVNGGGRGNAVYVRLVRAGQ</sequence>
<dbReference type="Pfam" id="PF07603">
    <property type="entry name" value="Lcl_C"/>
    <property type="match status" value="1"/>
</dbReference>
<dbReference type="OrthoDB" id="9793251at2"/>
<gene>
    <name evidence="3" type="ordered locus">Glov_2076</name>
</gene>
<evidence type="ECO:0000313" key="4">
    <source>
        <dbReference type="Proteomes" id="UP000002420"/>
    </source>
</evidence>
<organism evidence="3 4">
    <name type="scientific">Trichlorobacter lovleyi (strain ATCC BAA-1151 / DSM 17278 / SZ)</name>
    <name type="common">Geobacter lovleyi</name>
    <dbReference type="NCBI Taxonomy" id="398767"/>
    <lineage>
        <taxon>Bacteria</taxon>
        <taxon>Pseudomonadati</taxon>
        <taxon>Thermodesulfobacteriota</taxon>
        <taxon>Desulfuromonadia</taxon>
        <taxon>Geobacterales</taxon>
        <taxon>Geobacteraceae</taxon>
        <taxon>Trichlorobacter</taxon>
    </lineage>
</organism>
<name>B3E3H3_TRIL1</name>
<feature type="chain" id="PRO_5002787503" description="Lcl C-terminal domain-containing protein" evidence="1">
    <location>
        <begin position="30"/>
        <end position="317"/>
    </location>
</feature>
<evidence type="ECO:0000256" key="1">
    <source>
        <dbReference type="SAM" id="SignalP"/>
    </source>
</evidence>
<dbReference type="HOGENOM" id="CLU_876487_0_0_7"/>
<dbReference type="RefSeq" id="WP_012470131.1">
    <property type="nucleotide sequence ID" value="NC_010814.1"/>
</dbReference>
<dbReference type="PROSITE" id="PS51257">
    <property type="entry name" value="PROKAR_LIPOPROTEIN"/>
    <property type="match status" value="1"/>
</dbReference>
<accession>B3E3H3</accession>
<feature type="signal peptide" evidence="1">
    <location>
        <begin position="1"/>
        <end position="29"/>
    </location>
</feature>
<feature type="domain" description="Lcl C-terminal" evidence="2">
    <location>
        <begin position="185"/>
        <end position="314"/>
    </location>
</feature>
<evidence type="ECO:0000313" key="3">
    <source>
        <dbReference type="EMBL" id="ACD95792.1"/>
    </source>
</evidence>
<dbReference type="AlphaFoldDB" id="B3E3H3"/>
<dbReference type="PANTHER" id="PTHR35812">
    <property type="entry name" value="LIPOPROTEIN"/>
    <property type="match status" value="1"/>
</dbReference>
<dbReference type="KEGG" id="glo:Glov_2076"/>
<dbReference type="EMBL" id="CP001089">
    <property type="protein sequence ID" value="ACD95792.1"/>
    <property type="molecule type" value="Genomic_DNA"/>
</dbReference>